<feature type="transmembrane region" description="Helical" evidence="2">
    <location>
        <begin position="94"/>
        <end position="116"/>
    </location>
</feature>
<dbReference type="InterPro" id="IPR000772">
    <property type="entry name" value="Ricin_B_lectin"/>
</dbReference>
<feature type="domain" description="Ricin B lectin" evidence="3">
    <location>
        <begin position="155"/>
        <end position="282"/>
    </location>
</feature>
<dbReference type="EMBL" id="CP033073">
    <property type="protein sequence ID" value="AYN43448.1"/>
    <property type="molecule type" value="Genomic_DNA"/>
</dbReference>
<dbReference type="Gene3D" id="2.80.10.50">
    <property type="match status" value="1"/>
</dbReference>
<dbReference type="SMART" id="SM00458">
    <property type="entry name" value="RICIN"/>
    <property type="match status" value="1"/>
</dbReference>
<dbReference type="Proteomes" id="UP000268329">
    <property type="component" value="Chromosome"/>
</dbReference>
<protein>
    <recommendedName>
        <fullName evidence="3">Ricin B lectin domain-containing protein</fullName>
    </recommendedName>
</protein>
<feature type="compositionally biased region" description="Gly residues" evidence="1">
    <location>
        <begin position="48"/>
        <end position="60"/>
    </location>
</feature>
<dbReference type="KEGG" id="sdd:D9753_02865"/>
<feature type="compositionally biased region" description="Basic and acidic residues" evidence="1">
    <location>
        <begin position="158"/>
        <end position="170"/>
    </location>
</feature>
<keyword evidence="2" id="KW-0812">Transmembrane</keyword>
<feature type="region of interest" description="Disordered" evidence="1">
    <location>
        <begin position="124"/>
        <end position="170"/>
    </location>
</feature>
<name>A0A3G2JLY5_9ACTN</name>
<dbReference type="SUPFAM" id="SSF50370">
    <property type="entry name" value="Ricin B-like lectins"/>
    <property type="match status" value="1"/>
</dbReference>
<dbReference type="InterPro" id="IPR035992">
    <property type="entry name" value="Ricin_B-like_lectins"/>
</dbReference>
<dbReference type="Pfam" id="PF00652">
    <property type="entry name" value="Ricin_B_lectin"/>
    <property type="match status" value="1"/>
</dbReference>
<dbReference type="OrthoDB" id="5056661at2"/>
<gene>
    <name evidence="4" type="ORF">D9753_02865</name>
</gene>
<evidence type="ECO:0000259" key="3">
    <source>
        <dbReference type="SMART" id="SM00458"/>
    </source>
</evidence>
<evidence type="ECO:0000313" key="5">
    <source>
        <dbReference type="Proteomes" id="UP000268329"/>
    </source>
</evidence>
<feature type="compositionally biased region" description="Low complexity" evidence="1">
    <location>
        <begin position="25"/>
        <end position="36"/>
    </location>
</feature>
<organism evidence="4 5">
    <name type="scientific">Streptomyces dangxiongensis</name>
    <dbReference type="NCBI Taxonomy" id="1442032"/>
    <lineage>
        <taxon>Bacteria</taxon>
        <taxon>Bacillati</taxon>
        <taxon>Actinomycetota</taxon>
        <taxon>Actinomycetes</taxon>
        <taxon>Kitasatosporales</taxon>
        <taxon>Streptomycetaceae</taxon>
        <taxon>Streptomyces</taxon>
    </lineage>
</organism>
<proteinExistence type="predicted"/>
<feature type="compositionally biased region" description="Low complexity" evidence="1">
    <location>
        <begin position="125"/>
        <end position="156"/>
    </location>
</feature>
<keyword evidence="2" id="KW-0472">Membrane</keyword>
<keyword evidence="5" id="KW-1185">Reference proteome</keyword>
<dbReference type="PROSITE" id="PS50231">
    <property type="entry name" value="RICIN_B_LECTIN"/>
    <property type="match status" value="1"/>
</dbReference>
<sequence>MPRTTTPAGRRRTAEDDGPGRSGEPDPALPADDGGPSLPDGPSQWLRAGGGGPGLAGGGSSRAIRAGHRPGARSAGDGGASRRASAAHAWSSRALLIGVGAASAGLLATVLAITLWPDGDEGTGPVASTSAAPDVPSPSASATTPGSSGPSAAGRPARLRDGTGRCLDIRGRPETGASAVLAVCSGAATQRWTYDSDGLLRSAAGPGLCLDSHADAGVVILGSCAGGGSRRGGDVRYDRTARGELLPRWDRTLALVAAGDRPGADLVVKVRDGSAGQRWRTDTPTANPA</sequence>
<keyword evidence="2" id="KW-1133">Transmembrane helix</keyword>
<accession>A0A3G2JLY5</accession>
<evidence type="ECO:0000256" key="1">
    <source>
        <dbReference type="SAM" id="MobiDB-lite"/>
    </source>
</evidence>
<dbReference type="AlphaFoldDB" id="A0A3G2JLY5"/>
<feature type="region of interest" description="Disordered" evidence="1">
    <location>
        <begin position="1"/>
        <end position="80"/>
    </location>
</feature>
<evidence type="ECO:0000256" key="2">
    <source>
        <dbReference type="SAM" id="Phobius"/>
    </source>
</evidence>
<reference evidence="4 5" key="1">
    <citation type="submission" date="2018-10" db="EMBL/GenBank/DDBJ databases">
        <title>The genome of Streptomyces dangxiongensis Z022.</title>
        <authorList>
            <person name="Zhang B."/>
        </authorList>
    </citation>
    <scope>NUCLEOTIDE SEQUENCE [LARGE SCALE GENOMIC DNA]</scope>
    <source>
        <strain evidence="4 5">Z022</strain>
    </source>
</reference>
<evidence type="ECO:0000313" key="4">
    <source>
        <dbReference type="EMBL" id="AYN43448.1"/>
    </source>
</evidence>